<evidence type="ECO:0000256" key="1">
    <source>
        <dbReference type="ARBA" id="ARBA00022435"/>
    </source>
</evidence>
<dbReference type="RefSeq" id="WP_150666500.1">
    <property type="nucleotide sequence ID" value="NZ_CABPSA010000011.1"/>
</dbReference>
<evidence type="ECO:0000256" key="6">
    <source>
        <dbReference type="ARBA" id="ARBA00023002"/>
    </source>
</evidence>
<evidence type="ECO:0000256" key="2">
    <source>
        <dbReference type="ARBA" id="ARBA00022532"/>
    </source>
</evidence>
<dbReference type="Pfam" id="PF03971">
    <property type="entry name" value="IDH"/>
    <property type="match status" value="1"/>
</dbReference>
<dbReference type="GO" id="GO:0006097">
    <property type="term" value="P:glyoxylate cycle"/>
    <property type="evidence" value="ECO:0007669"/>
    <property type="project" value="UniProtKB-KW"/>
</dbReference>
<dbReference type="GO" id="GO:0006099">
    <property type="term" value="P:tricarboxylic acid cycle"/>
    <property type="evidence" value="ECO:0007669"/>
    <property type="project" value="UniProtKB-KW"/>
</dbReference>
<gene>
    <name evidence="13" type="ORF">NTU39_18360</name>
    <name evidence="14" type="ORF">PCO31010_04912</name>
</gene>
<evidence type="ECO:0000313" key="13">
    <source>
        <dbReference type="EMBL" id="UVA78032.1"/>
    </source>
</evidence>
<keyword evidence="6 9" id="KW-0560">Oxidoreductase</keyword>
<feature type="binding site" evidence="11">
    <location>
        <begin position="134"/>
        <end position="141"/>
    </location>
    <ligand>
        <name>substrate</name>
    </ligand>
</feature>
<evidence type="ECO:0000313" key="14">
    <source>
        <dbReference type="EMBL" id="VVE54246.1"/>
    </source>
</evidence>
<dbReference type="PIRSF" id="PIRSF009407">
    <property type="entry name" value="IDH_monmr"/>
    <property type="match status" value="1"/>
</dbReference>
<comment type="catalytic activity">
    <reaction evidence="7 9">
        <text>D-threo-isocitrate + NADP(+) = 2-oxoglutarate + CO2 + NADPH</text>
        <dbReference type="Rhea" id="RHEA:19629"/>
        <dbReference type="ChEBI" id="CHEBI:15562"/>
        <dbReference type="ChEBI" id="CHEBI:16526"/>
        <dbReference type="ChEBI" id="CHEBI:16810"/>
        <dbReference type="ChEBI" id="CHEBI:57783"/>
        <dbReference type="ChEBI" id="CHEBI:58349"/>
        <dbReference type="EC" id="1.1.1.42"/>
    </reaction>
</comment>
<dbReference type="GO" id="GO:0004450">
    <property type="term" value="F:isocitrate dehydrogenase (NADP+) activity"/>
    <property type="evidence" value="ECO:0007669"/>
    <property type="project" value="UniProtKB-EC"/>
</dbReference>
<dbReference type="SUPFAM" id="SSF53659">
    <property type="entry name" value="Isocitrate/Isopropylmalate dehydrogenase-like"/>
    <property type="match status" value="1"/>
</dbReference>
<dbReference type="Proteomes" id="UP000343335">
    <property type="component" value="Unassembled WGS sequence"/>
</dbReference>
<proteinExistence type="inferred from homology"/>
<evidence type="ECO:0000256" key="9">
    <source>
        <dbReference type="PIRNR" id="PIRNR009407"/>
    </source>
</evidence>
<dbReference type="EMBL" id="CP102780">
    <property type="protein sequence ID" value="UVA78032.1"/>
    <property type="molecule type" value="Genomic_DNA"/>
</dbReference>
<evidence type="ECO:0000256" key="4">
    <source>
        <dbReference type="ARBA" id="ARBA00022842"/>
    </source>
</evidence>
<feature type="binding site" evidence="12">
    <location>
        <position position="555"/>
    </location>
    <ligand>
        <name>Mg(2+)</name>
        <dbReference type="ChEBI" id="CHEBI:18420"/>
    </ligand>
</feature>
<keyword evidence="5 9" id="KW-0521">NADP</keyword>
<comment type="similarity">
    <text evidence="8 9">Belongs to the monomeric-type IDH family.</text>
</comment>
<dbReference type="NCBIfam" id="TIGR00178">
    <property type="entry name" value="monomer_idh"/>
    <property type="match status" value="1"/>
</dbReference>
<keyword evidence="1 9" id="KW-0329">Glyoxylate bypass</keyword>
<dbReference type="InterPro" id="IPR004436">
    <property type="entry name" value="Isocitrate_DH_NADP_mono"/>
</dbReference>
<name>A0A5E4YZH5_9BURK</name>
<evidence type="ECO:0000256" key="12">
    <source>
        <dbReference type="PIRSR" id="PIRSR009407-3"/>
    </source>
</evidence>
<comment type="cofactor">
    <cofactor evidence="12">
        <name>Mg(2+)</name>
        <dbReference type="ChEBI" id="CHEBI:18420"/>
    </cofactor>
    <cofactor evidence="12">
        <name>Mn(2+)</name>
        <dbReference type="ChEBI" id="CHEBI:29035"/>
    </cofactor>
    <text evidence="12">Binds 1 Mg(2+) or Mn(2+) ion per subunit.</text>
</comment>
<feature type="binding site" evidence="12">
    <location>
        <position position="352"/>
    </location>
    <ligand>
        <name>Mg(2+)</name>
        <dbReference type="ChEBI" id="CHEBI:18420"/>
    </ligand>
</feature>
<sequence length="746" mass="82681">MSTQQPSIIYTLTDEAPLLATGSFLPIIRTFTAPAGVAVDTSDISVSGRILGEFPEFLTEEQRVPDNLAELGRLTQDPNTNIIKLPNISASVFQLQSAIKELQSKGYKIPDFPEDPKTDEEKAIQKRYSKCLGSAVNPVLREGNSDRRAPLAVKNYAKKHPHSMGEWSMASRTHVAHMKHGDFYHGEKSMTIDKARDVKMELVTNSGKTIVLKPKVSLLDGEIIDSMFMSKKALCDFYEEQMEDARKTGVMFSLHVKATMMKVSHPIVFGHAVKIFYKEAFEKHGKLFDELGVNVNNGLVNLYEKIEALPSTQREEIIRDLHACHEHRPELAMVDSAKGISNLHAPNDVIVDASMPAMIRIGGKMWGADGRPKDTKAVIPESTFARIYQEIINFCKTNGAFDPTTMGTVPNVGLMAQKAEEYGSHDKTFEIAEDGVANIVDIATGEVLLSQNVEAGDIWRMCQVKDAPIRDWVKLAVNRVRNSGMPAVFWLDPYRPHEAELIKKVETYLKDYDTNGLDIQIMSQVRAMRYTLERVIRGLDTISVTGNILRDYLTDLFPIMELGTSAKMLSIVPLMAGGGMYETGAGGSAPKHVKQLVEENHLRWDSLGEFLALAVSLEDLGIKTGNQRAKILAKTLDAATGKLLDNNKGPSPKTGELDNRGSQFYLSMYWAQELAEQKDDAELAKLFAPLAKQLTENEKTIVGELADVQGKPTDIGGYYKPDFEKLEQVMRPSKTFNAALASVAKA</sequence>
<evidence type="ECO:0000313" key="15">
    <source>
        <dbReference type="Proteomes" id="UP000343335"/>
    </source>
</evidence>
<evidence type="ECO:0000256" key="8">
    <source>
        <dbReference type="ARBA" id="ARBA00046318"/>
    </source>
</evidence>
<reference evidence="13" key="2">
    <citation type="submission" date="2022-08" db="EMBL/GenBank/DDBJ databases">
        <title>Multi-unit outbreak of Pandoraea commovens among non-cystic fibrosis intensive care patients from 2019 to 2021 in Berlin, Germany.</title>
        <authorList>
            <person name="Menzel P."/>
        </authorList>
    </citation>
    <scope>NUCLEOTIDE SEQUENCE</scope>
    <source>
        <strain evidence="13">LB-19-202-79</strain>
    </source>
</reference>
<dbReference type="Proteomes" id="UP001058980">
    <property type="component" value="Chromosome"/>
</dbReference>
<keyword evidence="4 12" id="KW-0460">Magnesium</keyword>
<keyword evidence="3 12" id="KW-0479">Metal-binding</keyword>
<evidence type="ECO:0000256" key="5">
    <source>
        <dbReference type="ARBA" id="ARBA00022857"/>
    </source>
</evidence>
<keyword evidence="2 9" id="KW-0816">Tricarboxylic acid cycle</keyword>
<dbReference type="OrthoDB" id="9807643at2"/>
<feature type="site" description="Critical for catalysis" evidence="10">
    <location>
        <position position="422"/>
    </location>
</feature>
<accession>A0A5E4YZH5</accession>
<dbReference type="GO" id="GO:0046872">
    <property type="term" value="F:metal ion binding"/>
    <property type="evidence" value="ECO:0007669"/>
    <property type="project" value="UniProtKB-KW"/>
</dbReference>
<evidence type="ECO:0000256" key="11">
    <source>
        <dbReference type="PIRSR" id="PIRSR009407-2"/>
    </source>
</evidence>
<protein>
    <recommendedName>
        <fullName evidence="9">Isocitrate dehydrogenase [NADP]</fullName>
        <ecNumber evidence="9">1.1.1.42</ecNumber>
    </recommendedName>
    <alternativeName>
        <fullName evidence="9">Oxalosuccinate decarboxylase</fullName>
    </alternativeName>
</protein>
<dbReference type="EC" id="1.1.1.42" evidence="9"/>
<evidence type="ECO:0000256" key="3">
    <source>
        <dbReference type="ARBA" id="ARBA00022723"/>
    </source>
</evidence>
<evidence type="ECO:0000313" key="16">
    <source>
        <dbReference type="Proteomes" id="UP001058980"/>
    </source>
</evidence>
<organism evidence="14 15">
    <name type="scientific">Pandoraea commovens</name>
    <dbReference type="NCBI Taxonomy" id="2508289"/>
    <lineage>
        <taxon>Bacteria</taxon>
        <taxon>Pseudomonadati</taxon>
        <taxon>Pseudomonadota</taxon>
        <taxon>Betaproteobacteria</taxon>
        <taxon>Burkholderiales</taxon>
        <taxon>Burkholderiaceae</taxon>
        <taxon>Pandoraea</taxon>
    </lineage>
</organism>
<dbReference type="PANTHER" id="PTHR36999:SF1">
    <property type="entry name" value="ISOCITRATE DEHYDROGENASE (NADP(+))"/>
    <property type="match status" value="1"/>
</dbReference>
<evidence type="ECO:0000256" key="10">
    <source>
        <dbReference type="PIRSR" id="PIRSR009407-1"/>
    </source>
</evidence>
<dbReference type="EMBL" id="CABPSA010000011">
    <property type="protein sequence ID" value="VVE54246.1"/>
    <property type="molecule type" value="Genomic_DNA"/>
</dbReference>
<feature type="site" description="Critical for catalysis" evidence="10">
    <location>
        <position position="257"/>
    </location>
</feature>
<feature type="binding site" evidence="11">
    <location>
        <position position="550"/>
    </location>
    <ligand>
        <name>D-threo-isocitrate</name>
        <dbReference type="ChEBI" id="CHEBI:15562"/>
    </ligand>
</feature>
<keyword evidence="16" id="KW-1185">Reference proteome</keyword>
<feature type="binding site" evidence="11">
    <location>
        <position position="147"/>
    </location>
    <ligand>
        <name>D-threo-isocitrate</name>
        <dbReference type="ChEBI" id="CHEBI:15562"/>
    </ligand>
</feature>
<feature type="binding site" evidence="12">
    <location>
        <position position="551"/>
    </location>
    <ligand>
        <name>Mg(2+)</name>
        <dbReference type="ChEBI" id="CHEBI:18420"/>
    </ligand>
</feature>
<dbReference type="AlphaFoldDB" id="A0A5E4YZH5"/>
<dbReference type="PANTHER" id="PTHR36999">
    <property type="entry name" value="ISOCITRATE DEHYDROGENASE [NADP]"/>
    <property type="match status" value="1"/>
</dbReference>
<evidence type="ECO:0000256" key="7">
    <source>
        <dbReference type="ARBA" id="ARBA00023554"/>
    </source>
</evidence>
<reference evidence="14 15" key="1">
    <citation type="submission" date="2019-08" db="EMBL/GenBank/DDBJ databases">
        <authorList>
            <person name="Peeters C."/>
        </authorList>
    </citation>
    <scope>NUCLEOTIDE SEQUENCE [LARGE SCALE GENOMIC DNA]</scope>
    <source>
        <strain evidence="14 15">LMG 31010</strain>
    </source>
</reference>
<dbReference type="Gene3D" id="3.40.718.10">
    <property type="entry name" value="Isopropylmalate Dehydrogenase"/>
    <property type="match status" value="1"/>
</dbReference>